<dbReference type="InterPro" id="IPR003688">
    <property type="entry name" value="TraG/VirD4"/>
</dbReference>
<protein>
    <submittedName>
        <fullName evidence="9">TRAG family protein</fullName>
    </submittedName>
</protein>
<evidence type="ECO:0000256" key="1">
    <source>
        <dbReference type="ARBA" id="ARBA00004651"/>
    </source>
</evidence>
<dbReference type="STRING" id="573065.Astex_2235"/>
<evidence type="ECO:0000256" key="4">
    <source>
        <dbReference type="ARBA" id="ARBA00022692"/>
    </source>
</evidence>
<comment type="subcellular location">
    <subcellularLocation>
        <location evidence="1">Cell membrane</location>
        <topology evidence="1">Multi-pass membrane protein</topology>
    </subcellularLocation>
</comment>
<dbReference type="CDD" id="cd01127">
    <property type="entry name" value="TrwB_TraG_TraD_VirD4"/>
    <property type="match status" value="1"/>
</dbReference>
<evidence type="ECO:0000313" key="9">
    <source>
        <dbReference type="EMBL" id="ADU13891.1"/>
    </source>
</evidence>
<keyword evidence="10" id="KW-1185">Reference proteome</keyword>
<feature type="region of interest" description="Disordered" evidence="7">
    <location>
        <begin position="570"/>
        <end position="644"/>
    </location>
</feature>
<keyword evidence="5 8" id="KW-1133">Transmembrane helix</keyword>
<evidence type="ECO:0000256" key="2">
    <source>
        <dbReference type="ARBA" id="ARBA00008806"/>
    </source>
</evidence>
<evidence type="ECO:0000256" key="7">
    <source>
        <dbReference type="SAM" id="MobiDB-lite"/>
    </source>
</evidence>
<dbReference type="KEGG" id="aex:Astex_2235"/>
<sequence>MAMQGHFPSEFTPLLWISLWRVADDIEPMKPGLIRALGLGLVPVVIVLFALAHALTGKYGQNIHGAARFATLTEMRRRGLFSRKGIIVGRCAATLLRYPGEEFVMIAAPTRTGKGVGVVVPNLLDFEGSILVVDIKFEHFQLTSAVRKAMGQEVFLFHPFAAGAQTHRWNPLDTIRRDPEHRVNDILAIAHVLYPHAKDKDGFWNEQARNLFLGVVLLLMEQAPERVNMANVFAEAGGRGEAPKTYLARKSTELKPGPFTQICIDALARFCLTSENTLTSILATFNGPLTVFSDPKVASSTSTSDFNLQDLRKKRMTIYLGIGPAELLPGALILNLFVSRLIQQNVDRQPADDPTLCVPCLLILDEFAALGKVEVLAKASAYIASYGLRLLTVIQSQSQLDSLYGEHDARTLRTNHALHIHFAPRDPLDAKRLSERLGYFQVEETARSRMVRNGTVASSQWTNIQKRALRLPQELQLMGPDEAILILDGIAPIKAQKAYYYKNPVFLQRLRSASAYLQSLPRGRFTQGQLQRAACTDLFLKLPVSSTLPAEPPLVPQAMEAQAQGEVVLSGAPKGPRQPAWKKWAKKTSNASGTNDAPPPASTDPAVSAERDKTPDPPPQRQKARPRRKKVIETDPEKLKIITR</sequence>
<evidence type="ECO:0000313" key="10">
    <source>
        <dbReference type="Proteomes" id="UP000001492"/>
    </source>
</evidence>
<dbReference type="RefSeq" id="WP_013479719.1">
    <property type="nucleotide sequence ID" value="NC_014816.1"/>
</dbReference>
<feature type="compositionally biased region" description="Basic and acidic residues" evidence="7">
    <location>
        <begin position="631"/>
        <end position="644"/>
    </location>
</feature>
<dbReference type="HOGENOM" id="CLU_012039_1_3_5"/>
<dbReference type="InterPro" id="IPR027417">
    <property type="entry name" value="P-loop_NTPase"/>
</dbReference>
<dbReference type="AlphaFoldDB" id="E8RME0"/>
<dbReference type="SUPFAM" id="SSF52540">
    <property type="entry name" value="P-loop containing nucleoside triphosphate hydrolases"/>
    <property type="match status" value="1"/>
</dbReference>
<evidence type="ECO:0000256" key="6">
    <source>
        <dbReference type="ARBA" id="ARBA00023136"/>
    </source>
</evidence>
<dbReference type="EMBL" id="CP002395">
    <property type="protein sequence ID" value="ADU13891.1"/>
    <property type="molecule type" value="Genomic_DNA"/>
</dbReference>
<keyword evidence="4 8" id="KW-0812">Transmembrane</keyword>
<dbReference type="Proteomes" id="UP000001492">
    <property type="component" value="Chromosome 1"/>
</dbReference>
<feature type="transmembrane region" description="Helical" evidence="8">
    <location>
        <begin position="318"/>
        <end position="338"/>
    </location>
</feature>
<feature type="transmembrane region" description="Helical" evidence="8">
    <location>
        <begin position="33"/>
        <end position="55"/>
    </location>
</feature>
<organism evidence="9 10">
    <name type="scientific">Asticcacaulis excentricus (strain ATCC 15261 / DSM 4724 / KCTC 12464 / NCIMB 9791 / VKM B-1370 / CB 48)</name>
    <dbReference type="NCBI Taxonomy" id="573065"/>
    <lineage>
        <taxon>Bacteria</taxon>
        <taxon>Pseudomonadati</taxon>
        <taxon>Pseudomonadota</taxon>
        <taxon>Alphaproteobacteria</taxon>
        <taxon>Caulobacterales</taxon>
        <taxon>Caulobacteraceae</taxon>
        <taxon>Asticcacaulis</taxon>
    </lineage>
</organism>
<name>E8RME0_ASTEC</name>
<dbReference type="Pfam" id="PF02534">
    <property type="entry name" value="T4SS-DNA_transf"/>
    <property type="match status" value="1"/>
</dbReference>
<dbReference type="PANTHER" id="PTHR37937:SF1">
    <property type="entry name" value="CONJUGATIVE TRANSFER: DNA TRANSPORT"/>
    <property type="match status" value="1"/>
</dbReference>
<evidence type="ECO:0000256" key="5">
    <source>
        <dbReference type="ARBA" id="ARBA00022989"/>
    </source>
</evidence>
<keyword evidence="3" id="KW-1003">Cell membrane</keyword>
<proteinExistence type="inferred from homology"/>
<dbReference type="InterPro" id="IPR051539">
    <property type="entry name" value="T4SS-coupling_protein"/>
</dbReference>
<dbReference type="Gene3D" id="3.40.50.300">
    <property type="entry name" value="P-loop containing nucleotide triphosphate hydrolases"/>
    <property type="match status" value="1"/>
</dbReference>
<evidence type="ECO:0000256" key="8">
    <source>
        <dbReference type="SAM" id="Phobius"/>
    </source>
</evidence>
<reference evidence="10" key="1">
    <citation type="submission" date="2010-12" db="EMBL/GenBank/DDBJ databases">
        <title>Complete sequence of chromosome 1 of Asticcacaulis excentricus CB 48.</title>
        <authorList>
            <consortium name="US DOE Joint Genome Institute"/>
            <person name="Lucas S."/>
            <person name="Copeland A."/>
            <person name="Lapidus A."/>
            <person name="Cheng J.-F."/>
            <person name="Bruce D."/>
            <person name="Goodwin L."/>
            <person name="Pitluck S."/>
            <person name="Teshima H."/>
            <person name="Davenport K."/>
            <person name="Detter J.C."/>
            <person name="Han C."/>
            <person name="Tapia R."/>
            <person name="Land M."/>
            <person name="Hauser L."/>
            <person name="Jeffries C."/>
            <person name="Kyrpides N."/>
            <person name="Ivanova N."/>
            <person name="Ovchinnikova G."/>
            <person name="Brun Y.V."/>
            <person name="Woyke T."/>
        </authorList>
    </citation>
    <scope>NUCLEOTIDE SEQUENCE [LARGE SCALE GENOMIC DNA]</scope>
    <source>
        <strain evidence="10">ATCC 15261 / DSM 4724 / KCTC 12464 / NCIMB 9791 / VKM B-1370 / CB 48</strain>
    </source>
</reference>
<dbReference type="eggNOG" id="COG3505">
    <property type="taxonomic scope" value="Bacteria"/>
</dbReference>
<dbReference type="PANTHER" id="PTHR37937">
    <property type="entry name" value="CONJUGATIVE TRANSFER: DNA TRANSPORT"/>
    <property type="match status" value="1"/>
</dbReference>
<gene>
    <name evidence="9" type="ordered locus">Astex_2235</name>
</gene>
<dbReference type="GO" id="GO:0005886">
    <property type="term" value="C:plasma membrane"/>
    <property type="evidence" value="ECO:0007669"/>
    <property type="project" value="UniProtKB-SubCell"/>
</dbReference>
<keyword evidence="6 8" id="KW-0472">Membrane</keyword>
<evidence type="ECO:0000256" key="3">
    <source>
        <dbReference type="ARBA" id="ARBA00022475"/>
    </source>
</evidence>
<accession>E8RME0</accession>
<comment type="similarity">
    <text evidence="2">Belongs to the VirD4/TraG family.</text>
</comment>